<dbReference type="KEGG" id="nlo:107217843"/>
<dbReference type="CDD" id="cd03244">
    <property type="entry name" value="ABCC_MRP_domain2"/>
    <property type="match status" value="1"/>
</dbReference>
<protein>
    <submittedName>
        <fullName evidence="12">ATP-binding cassette sub-family C member 4 isoform X1</fullName>
    </submittedName>
</protein>
<evidence type="ECO:0000256" key="4">
    <source>
        <dbReference type="ARBA" id="ARBA00022741"/>
    </source>
</evidence>
<dbReference type="SUPFAM" id="SSF90123">
    <property type="entry name" value="ABC transporter transmembrane region"/>
    <property type="match status" value="2"/>
</dbReference>
<dbReference type="Gene3D" id="1.20.1560.10">
    <property type="entry name" value="ABC transporter type 1, transmembrane domain"/>
    <property type="match status" value="2"/>
</dbReference>
<evidence type="ECO:0000256" key="5">
    <source>
        <dbReference type="ARBA" id="ARBA00022840"/>
    </source>
</evidence>
<dbReference type="SMART" id="SM00382">
    <property type="entry name" value="AAA"/>
    <property type="match status" value="2"/>
</dbReference>
<dbReference type="InterPro" id="IPR050173">
    <property type="entry name" value="ABC_transporter_C-like"/>
</dbReference>
<evidence type="ECO:0000313" key="11">
    <source>
        <dbReference type="Proteomes" id="UP000829291"/>
    </source>
</evidence>
<evidence type="ECO:0000259" key="9">
    <source>
        <dbReference type="PROSITE" id="PS50893"/>
    </source>
</evidence>
<dbReference type="FunFam" id="3.40.50.300:FF:000482">
    <property type="entry name" value="Multidrug resistance-associated protein member 4"/>
    <property type="match status" value="1"/>
</dbReference>
<accession>A0A6J0BBC6</accession>
<dbReference type="FunFam" id="1.20.1560.10:FF:000014">
    <property type="entry name" value="Multidrug resistance-associated protein member 4"/>
    <property type="match status" value="1"/>
</dbReference>
<dbReference type="InterPro" id="IPR044726">
    <property type="entry name" value="ABCC_6TM_D2"/>
</dbReference>
<keyword evidence="11" id="KW-1185">Reference proteome</keyword>
<keyword evidence="3 8" id="KW-0812">Transmembrane</keyword>
<dbReference type="SUPFAM" id="SSF52540">
    <property type="entry name" value="P-loop containing nucleoside triphosphate hydrolases"/>
    <property type="match status" value="2"/>
</dbReference>
<dbReference type="InterPro" id="IPR017871">
    <property type="entry name" value="ABC_transporter-like_CS"/>
</dbReference>
<dbReference type="InterPro" id="IPR027417">
    <property type="entry name" value="P-loop_NTPase"/>
</dbReference>
<feature type="transmembrane region" description="Helical" evidence="8">
    <location>
        <begin position="691"/>
        <end position="711"/>
    </location>
</feature>
<dbReference type="PANTHER" id="PTHR24223:SF415">
    <property type="entry name" value="FI20190P1"/>
    <property type="match status" value="1"/>
</dbReference>
<dbReference type="GO" id="GO:0140359">
    <property type="term" value="F:ABC-type transporter activity"/>
    <property type="evidence" value="ECO:0007669"/>
    <property type="project" value="InterPro"/>
</dbReference>
<feature type="transmembrane region" description="Helical" evidence="8">
    <location>
        <begin position="92"/>
        <end position="121"/>
    </location>
</feature>
<keyword evidence="6 8" id="KW-1133">Transmembrane helix</keyword>
<sequence length="1334" mass="149637">MDSSRKYDNPSPQVKANPFSRLFFWWLKSLFAYGRTHDLEVKDLYNALPEDHSAPLGDILEENWKNELKNAKEENRKPKLLQAIKKTFARSYYIYGIWILILSVFIRVAQPFVLGLLIAHFKPCSGSTSEEAYMYATAVVVLAWANAAISHHVNVGQLRVGMRVRIACSSLVYRKILRLSRCASNKTASGQVVNLLSNDVARFDTVGMFLHYIWVLPIQGALITYLVWRSVQVASLAGILLITIQTVPLQGYLSRWTSKLRMKIALRTDTRVRLMNEIVSGVQVIKMYAWEKPFEKLVSMARSYEVEVLTLTSYLRGFYLATMVFTERTTLFFTIMTYVLIGNEISADIAFSLAQYFNILQCTMAIFYPLAVSMLAESLVSIKRLQTFLSLEENVPSLQRHPSGDQKDAIITKNVTTSWTENSIANTLHRIDIRIESGTLCAIVGSVGSGKSSFLQLILGELPPTQGQIYVNGSVAYASQEPWLFGGSVRNNILFGQEYDKEKYREVTKVCALLKDFEQFPQGDKSIVGEKGASLSGGQRARVNLARAVYRNADIYLLDDPLSAVDTHVGKQLFDECINGYLKQKTRILVTHQIQYLKNADMIIVLDNGKVASQGSFEELQKNNTTFANLLNEDESEEKVKAVVHPPAERMVSEISNLNEDEDIEDEPKETDELMAKGGVSSMLYWQYFRAGGSTFMILMVIFTLILGQLASSGTDYWLSYWTKQEDRQLMEKPPENCTINNFPSNATIPTLPSNDSELNSSNTPLTTLVIPKDLTAQASHFDTSMALWIYGGCITGSVVITILRSLLFFKLCMNASKGLHNTMFANILKAPMHFFDTNPSGRILNRFSKDMGAIDEILPRVMIESLQVYLVMSGILIQVVIINWWMIFAIIVMGFLYWLIQQIYVSSARDIKRLEGVTKSPVFSHVSASLSGLATIRSSGVEEMLRQEFDIHQNLNTAAYYLTIISSTAFGFWLDMVSLAFVSFVTYSFIFLNHGNTFAGDVGLAISQVLILCGMLQHGVRQMAEVISQMTSVERVLQFTKLEKEGPFESEPGQKPPAQWPSEGQIQFNHTYLRYVESEPPVLKDLNVVIKPGMKVGIVGRTGAGKSSLISALFRLAKVEGEIVLDNIDTKKIGLHDLRTKISIIPQVPVLFSATVRDNLDPFHKFEDAKLWLALDQVELKDSIASLDHLVNEGGTNFSAGQRQLVCLARALLRNNKVLVLDEATANVDPSTDALIQHTIRTEFKDCTVLTIAHRLNTIMDSDKVLVMDHGQIVEFDHPHLLLQNENGYFSRMLGEMGKNMAEELKTVAKEAFESVTQEIVPVHGSNGTIQKK</sequence>
<dbReference type="GO" id="GO:0005524">
    <property type="term" value="F:ATP binding"/>
    <property type="evidence" value="ECO:0007669"/>
    <property type="project" value="UniProtKB-KW"/>
</dbReference>
<dbReference type="OrthoDB" id="6500128at2759"/>
<dbReference type="PROSITE" id="PS50929">
    <property type="entry name" value="ABC_TM1F"/>
    <property type="match status" value="2"/>
</dbReference>
<feature type="domain" description="ABC transporter" evidence="9">
    <location>
        <begin position="1067"/>
        <end position="1296"/>
    </location>
</feature>
<dbReference type="InterPro" id="IPR003593">
    <property type="entry name" value="AAA+_ATPase"/>
</dbReference>
<feature type="transmembrane region" description="Helical" evidence="8">
    <location>
        <begin position="869"/>
        <end position="901"/>
    </location>
</feature>
<dbReference type="InterPro" id="IPR036640">
    <property type="entry name" value="ABC1_TM_sf"/>
</dbReference>
<dbReference type="InParanoid" id="A0A6J0BBC6"/>
<dbReference type="FunCoup" id="A0A6J0BBC6">
    <property type="interactions" value="80"/>
</dbReference>
<dbReference type="Proteomes" id="UP000829291">
    <property type="component" value="Chromosome 2"/>
</dbReference>
<name>A0A6J0BBC6_NEOLC</name>
<evidence type="ECO:0000256" key="7">
    <source>
        <dbReference type="ARBA" id="ARBA00023136"/>
    </source>
</evidence>
<evidence type="ECO:0000259" key="10">
    <source>
        <dbReference type="PROSITE" id="PS50929"/>
    </source>
</evidence>
<feature type="transmembrane region" description="Helical" evidence="8">
    <location>
        <begin position="960"/>
        <end position="991"/>
    </location>
</feature>
<proteinExistence type="predicted"/>
<dbReference type="FunFam" id="1.20.1560.10:FF:000026">
    <property type="entry name" value="Multidrug resistance-associated protein lethal(2)03659"/>
    <property type="match status" value="1"/>
</dbReference>
<dbReference type="InterPro" id="IPR003439">
    <property type="entry name" value="ABC_transporter-like_ATP-bd"/>
</dbReference>
<gene>
    <name evidence="12" type="primary">LOC107217843</name>
</gene>
<feature type="transmembrane region" description="Helical" evidence="8">
    <location>
        <begin position="1003"/>
        <end position="1021"/>
    </location>
</feature>
<evidence type="ECO:0000256" key="6">
    <source>
        <dbReference type="ARBA" id="ARBA00022989"/>
    </source>
</evidence>
<dbReference type="PROSITE" id="PS50893">
    <property type="entry name" value="ABC_TRANSPORTER_2"/>
    <property type="match status" value="2"/>
</dbReference>
<dbReference type="PROSITE" id="PS00211">
    <property type="entry name" value="ABC_TRANSPORTER_1"/>
    <property type="match status" value="2"/>
</dbReference>
<dbReference type="Gene3D" id="3.40.50.300">
    <property type="entry name" value="P-loop containing nucleotide triphosphate hydrolases"/>
    <property type="match status" value="2"/>
</dbReference>
<organism evidence="12">
    <name type="scientific">Neodiprion lecontei</name>
    <name type="common">Redheaded pine sawfly</name>
    <dbReference type="NCBI Taxonomy" id="441921"/>
    <lineage>
        <taxon>Eukaryota</taxon>
        <taxon>Metazoa</taxon>
        <taxon>Ecdysozoa</taxon>
        <taxon>Arthropoda</taxon>
        <taxon>Hexapoda</taxon>
        <taxon>Insecta</taxon>
        <taxon>Pterygota</taxon>
        <taxon>Neoptera</taxon>
        <taxon>Endopterygota</taxon>
        <taxon>Hymenoptera</taxon>
        <taxon>Tenthredinoidea</taxon>
        <taxon>Diprionidae</taxon>
        <taxon>Diprioninae</taxon>
        <taxon>Neodiprion</taxon>
    </lineage>
</organism>
<comment type="subcellular location">
    <subcellularLocation>
        <location evidence="1">Membrane</location>
        <topology evidence="1">Multi-pass membrane protein</topology>
    </subcellularLocation>
</comment>
<feature type="transmembrane region" description="Helical" evidence="8">
    <location>
        <begin position="318"/>
        <end position="341"/>
    </location>
</feature>
<keyword evidence="5 12" id="KW-0067">ATP-binding</keyword>
<dbReference type="FunFam" id="3.40.50.300:FF:000163">
    <property type="entry name" value="Multidrug resistance-associated protein member 4"/>
    <property type="match status" value="1"/>
</dbReference>
<keyword evidence="4" id="KW-0547">Nucleotide-binding</keyword>
<feature type="domain" description="ABC transporter" evidence="9">
    <location>
        <begin position="410"/>
        <end position="633"/>
    </location>
</feature>
<dbReference type="CDD" id="cd18580">
    <property type="entry name" value="ABC_6TM_ABCC_D2"/>
    <property type="match status" value="1"/>
</dbReference>
<dbReference type="CDD" id="cd03250">
    <property type="entry name" value="ABCC_MRP_domain1"/>
    <property type="match status" value="1"/>
</dbReference>
<feature type="transmembrane region" description="Helical" evidence="8">
    <location>
        <begin position="788"/>
        <end position="810"/>
    </location>
</feature>
<evidence type="ECO:0000256" key="8">
    <source>
        <dbReference type="SAM" id="Phobius"/>
    </source>
</evidence>
<dbReference type="Pfam" id="PF00664">
    <property type="entry name" value="ABC_membrane"/>
    <property type="match status" value="2"/>
</dbReference>
<evidence type="ECO:0000256" key="3">
    <source>
        <dbReference type="ARBA" id="ARBA00022692"/>
    </source>
</evidence>
<feature type="domain" description="ABC transmembrane type-1" evidence="10">
    <location>
        <begin position="775"/>
        <end position="1029"/>
    </location>
</feature>
<dbReference type="GO" id="GO:0016020">
    <property type="term" value="C:membrane"/>
    <property type="evidence" value="ECO:0007669"/>
    <property type="project" value="UniProtKB-SubCell"/>
</dbReference>
<evidence type="ECO:0000256" key="2">
    <source>
        <dbReference type="ARBA" id="ARBA00022448"/>
    </source>
</evidence>
<keyword evidence="2" id="KW-0813">Transport</keyword>
<evidence type="ECO:0000313" key="12">
    <source>
        <dbReference type="RefSeq" id="XP_015511008.1"/>
    </source>
</evidence>
<dbReference type="PANTHER" id="PTHR24223">
    <property type="entry name" value="ATP-BINDING CASSETTE SUB-FAMILY C"/>
    <property type="match status" value="1"/>
</dbReference>
<dbReference type="GO" id="GO:0016887">
    <property type="term" value="F:ATP hydrolysis activity"/>
    <property type="evidence" value="ECO:0007669"/>
    <property type="project" value="InterPro"/>
</dbReference>
<keyword evidence="7 8" id="KW-0472">Membrane</keyword>
<feature type="transmembrane region" description="Helical" evidence="8">
    <location>
        <begin position="209"/>
        <end position="228"/>
    </location>
</feature>
<feature type="domain" description="ABC transmembrane type-1" evidence="10">
    <location>
        <begin position="100"/>
        <end position="361"/>
    </location>
</feature>
<feature type="transmembrane region" description="Helical" evidence="8">
    <location>
        <begin position="234"/>
        <end position="253"/>
    </location>
</feature>
<evidence type="ECO:0000256" key="1">
    <source>
        <dbReference type="ARBA" id="ARBA00004141"/>
    </source>
</evidence>
<dbReference type="InterPro" id="IPR011527">
    <property type="entry name" value="ABC1_TM_dom"/>
</dbReference>
<feature type="transmembrane region" description="Helical" evidence="8">
    <location>
        <begin position="353"/>
        <end position="376"/>
    </location>
</feature>
<feature type="transmembrane region" description="Helical" evidence="8">
    <location>
        <begin position="133"/>
        <end position="155"/>
    </location>
</feature>
<dbReference type="CTD" id="1080"/>
<reference evidence="12" key="1">
    <citation type="submission" date="2025-08" db="UniProtKB">
        <authorList>
            <consortium name="RefSeq"/>
        </authorList>
    </citation>
    <scope>IDENTIFICATION</scope>
    <source>
        <tissue evidence="12">Thorax and Abdomen</tissue>
    </source>
</reference>
<dbReference type="GeneID" id="107217843"/>
<dbReference type="Pfam" id="PF00005">
    <property type="entry name" value="ABC_tran"/>
    <property type="match status" value="2"/>
</dbReference>
<dbReference type="RefSeq" id="XP_015511008.1">
    <property type="nucleotide sequence ID" value="XM_015655522.2"/>
</dbReference>